<protein>
    <submittedName>
        <fullName evidence="2">Uncharacterized protein</fullName>
    </submittedName>
</protein>
<evidence type="ECO:0000313" key="2">
    <source>
        <dbReference type="EMBL" id="KAJ7347126.1"/>
    </source>
</evidence>
<dbReference type="Gene3D" id="3.80.10.10">
    <property type="entry name" value="Ribonuclease Inhibitor"/>
    <property type="match status" value="1"/>
</dbReference>
<feature type="compositionally biased region" description="Acidic residues" evidence="1">
    <location>
        <begin position="509"/>
        <end position="520"/>
    </location>
</feature>
<sequence length="547" mass="60819">MAGDSSTQSEATELVAPSTRLSLLSNRIKSRLALRRLYFSSQTACADKSRETEEDSDREDRSSDSELSDTTPPPPKPAAVNHRRYNRFNLYYWNRPSIQLLDLPLEIIENIAEQIRDPKPLMDTAALYISDKKSDFSEARFALSALSKTCSELRRAVERVLYRNIQLDFTGWKGRKHTGWPAGSLRLLLRTLEERPELGRFIHVTALDFQLSSTDSEALEKGLEEFLMRTPNLTHLFLSQCPVAFWDLPTQHLRGFATTFAPGILPSLLEQLTSLRDLHLRDCHVMALHGELPSHNLQRIRLDSSHEYASAHFARVLTICGDSVHDLDVRFIGGLQLPAPCFLSDSGFGAAGGAALRTLRLDNISVLSHLSSGYAHLLRGLPALEHLHVSHHAPFAAGAFGMLPASLRCLVATAYYGLWTTEKGKNGFVAALVGCISMSTKEIARVEGSRGGGKKWDERLDLLPVVEACKTERIPCSQVDDPFPFVTIFFGTKVSCKNTNKAGEKLNPDDEEDEDADDEASFQDVLAAIPTRIPKLRVSPDRDVVGW</sequence>
<dbReference type="AlphaFoldDB" id="A0AAD7ER75"/>
<gene>
    <name evidence="2" type="ORF">DFH08DRAFT_1081004</name>
</gene>
<organism evidence="2 3">
    <name type="scientific">Mycena albidolilacea</name>
    <dbReference type="NCBI Taxonomy" id="1033008"/>
    <lineage>
        <taxon>Eukaryota</taxon>
        <taxon>Fungi</taxon>
        <taxon>Dikarya</taxon>
        <taxon>Basidiomycota</taxon>
        <taxon>Agaricomycotina</taxon>
        <taxon>Agaricomycetes</taxon>
        <taxon>Agaricomycetidae</taxon>
        <taxon>Agaricales</taxon>
        <taxon>Marasmiineae</taxon>
        <taxon>Mycenaceae</taxon>
        <taxon>Mycena</taxon>
    </lineage>
</organism>
<reference evidence="2" key="1">
    <citation type="submission" date="2023-03" db="EMBL/GenBank/DDBJ databases">
        <title>Massive genome expansion in bonnet fungi (Mycena s.s.) driven by repeated elements and novel gene families across ecological guilds.</title>
        <authorList>
            <consortium name="Lawrence Berkeley National Laboratory"/>
            <person name="Harder C.B."/>
            <person name="Miyauchi S."/>
            <person name="Viragh M."/>
            <person name="Kuo A."/>
            <person name="Thoen E."/>
            <person name="Andreopoulos B."/>
            <person name="Lu D."/>
            <person name="Skrede I."/>
            <person name="Drula E."/>
            <person name="Henrissat B."/>
            <person name="Morin E."/>
            <person name="Kohler A."/>
            <person name="Barry K."/>
            <person name="LaButti K."/>
            <person name="Morin E."/>
            <person name="Salamov A."/>
            <person name="Lipzen A."/>
            <person name="Mereny Z."/>
            <person name="Hegedus B."/>
            <person name="Baldrian P."/>
            <person name="Stursova M."/>
            <person name="Weitz H."/>
            <person name="Taylor A."/>
            <person name="Grigoriev I.V."/>
            <person name="Nagy L.G."/>
            <person name="Martin F."/>
            <person name="Kauserud H."/>
        </authorList>
    </citation>
    <scope>NUCLEOTIDE SEQUENCE</scope>
    <source>
        <strain evidence="2">CBHHK002</strain>
    </source>
</reference>
<comment type="caution">
    <text evidence="2">The sequence shown here is derived from an EMBL/GenBank/DDBJ whole genome shotgun (WGS) entry which is preliminary data.</text>
</comment>
<evidence type="ECO:0000256" key="1">
    <source>
        <dbReference type="SAM" id="MobiDB-lite"/>
    </source>
</evidence>
<proteinExistence type="predicted"/>
<feature type="region of interest" description="Disordered" evidence="1">
    <location>
        <begin position="501"/>
        <end position="520"/>
    </location>
</feature>
<accession>A0AAD7ER75</accession>
<keyword evidence="3" id="KW-1185">Reference proteome</keyword>
<dbReference type="SUPFAM" id="SSF52047">
    <property type="entry name" value="RNI-like"/>
    <property type="match status" value="1"/>
</dbReference>
<feature type="region of interest" description="Disordered" evidence="1">
    <location>
        <begin position="43"/>
        <end position="80"/>
    </location>
</feature>
<dbReference type="Proteomes" id="UP001218218">
    <property type="component" value="Unassembled WGS sequence"/>
</dbReference>
<name>A0AAD7ER75_9AGAR</name>
<dbReference type="EMBL" id="JARIHO010000020">
    <property type="protein sequence ID" value="KAJ7347126.1"/>
    <property type="molecule type" value="Genomic_DNA"/>
</dbReference>
<evidence type="ECO:0000313" key="3">
    <source>
        <dbReference type="Proteomes" id="UP001218218"/>
    </source>
</evidence>
<dbReference type="InterPro" id="IPR032675">
    <property type="entry name" value="LRR_dom_sf"/>
</dbReference>